<accession>R7Q470</accession>
<dbReference type="GeneID" id="17320838"/>
<evidence type="ECO:0000313" key="1">
    <source>
        <dbReference type="EMBL" id="CDF33322.1"/>
    </source>
</evidence>
<organism evidence="1 2">
    <name type="scientific">Chondrus crispus</name>
    <name type="common">Carrageen Irish moss</name>
    <name type="synonym">Polymorpha crispa</name>
    <dbReference type="NCBI Taxonomy" id="2769"/>
    <lineage>
        <taxon>Eukaryota</taxon>
        <taxon>Rhodophyta</taxon>
        <taxon>Florideophyceae</taxon>
        <taxon>Rhodymeniophycidae</taxon>
        <taxon>Gigartinales</taxon>
        <taxon>Gigartinaceae</taxon>
        <taxon>Chondrus</taxon>
    </lineage>
</organism>
<name>R7Q470_CHOCR</name>
<protein>
    <submittedName>
        <fullName evidence="1">Uncharacterized protein</fullName>
    </submittedName>
</protein>
<dbReference type="Proteomes" id="UP000012073">
    <property type="component" value="Unassembled WGS sequence"/>
</dbReference>
<dbReference type="Gramene" id="CDF33322">
    <property type="protein sequence ID" value="CDF33322"/>
    <property type="gene ID" value="CHC_T00002127001"/>
</dbReference>
<keyword evidence="2" id="KW-1185">Reference proteome</keyword>
<dbReference type="EMBL" id="HG001640">
    <property type="protein sequence ID" value="CDF33322.1"/>
    <property type="molecule type" value="Genomic_DNA"/>
</dbReference>
<dbReference type="AlphaFoldDB" id="R7Q470"/>
<sequence>MLNWIKIEFNRTYAVGDCQWCALVWHVGSARFHYFNFVCAIILLRKVLNGPIRCTLTSIHVQTCPSMLS</sequence>
<gene>
    <name evidence="1" type="ORF">CHC_T00002127001</name>
</gene>
<dbReference type="PhylomeDB" id="R7Q470"/>
<evidence type="ECO:0000313" key="2">
    <source>
        <dbReference type="Proteomes" id="UP000012073"/>
    </source>
</evidence>
<proteinExistence type="predicted"/>
<reference evidence="2" key="1">
    <citation type="journal article" date="2013" name="Proc. Natl. Acad. Sci. U.S.A.">
        <title>Genome structure and metabolic features in the red seaweed Chondrus crispus shed light on evolution of the Archaeplastida.</title>
        <authorList>
            <person name="Collen J."/>
            <person name="Porcel B."/>
            <person name="Carre W."/>
            <person name="Ball S.G."/>
            <person name="Chaparro C."/>
            <person name="Tonon T."/>
            <person name="Barbeyron T."/>
            <person name="Michel G."/>
            <person name="Noel B."/>
            <person name="Valentin K."/>
            <person name="Elias M."/>
            <person name="Artiguenave F."/>
            <person name="Arun A."/>
            <person name="Aury J.M."/>
            <person name="Barbosa-Neto J.F."/>
            <person name="Bothwell J.H."/>
            <person name="Bouget F.Y."/>
            <person name="Brillet L."/>
            <person name="Cabello-Hurtado F."/>
            <person name="Capella-Gutierrez S."/>
            <person name="Charrier B."/>
            <person name="Cladiere L."/>
            <person name="Cock J.M."/>
            <person name="Coelho S.M."/>
            <person name="Colleoni C."/>
            <person name="Czjzek M."/>
            <person name="Da Silva C."/>
            <person name="Delage L."/>
            <person name="Denoeud F."/>
            <person name="Deschamps P."/>
            <person name="Dittami S.M."/>
            <person name="Gabaldon T."/>
            <person name="Gachon C.M."/>
            <person name="Groisillier A."/>
            <person name="Herve C."/>
            <person name="Jabbari K."/>
            <person name="Katinka M."/>
            <person name="Kloareg B."/>
            <person name="Kowalczyk N."/>
            <person name="Labadie K."/>
            <person name="Leblanc C."/>
            <person name="Lopez P.J."/>
            <person name="McLachlan D.H."/>
            <person name="Meslet-Cladiere L."/>
            <person name="Moustafa A."/>
            <person name="Nehr Z."/>
            <person name="Nyvall Collen P."/>
            <person name="Panaud O."/>
            <person name="Partensky F."/>
            <person name="Poulain J."/>
            <person name="Rensing S.A."/>
            <person name="Rousvoal S."/>
            <person name="Samson G."/>
            <person name="Symeonidi A."/>
            <person name="Weissenbach J."/>
            <person name="Zambounis A."/>
            <person name="Wincker P."/>
            <person name="Boyen C."/>
        </authorList>
    </citation>
    <scope>NUCLEOTIDE SEQUENCE [LARGE SCALE GENOMIC DNA]</scope>
    <source>
        <strain evidence="2">cv. Stackhouse</strain>
    </source>
</reference>
<dbReference type="KEGG" id="ccp:CHC_T00002127001"/>
<dbReference type="RefSeq" id="XP_005713125.1">
    <property type="nucleotide sequence ID" value="XM_005713068.1"/>
</dbReference>